<dbReference type="InterPro" id="IPR001891">
    <property type="entry name" value="Malic_OxRdtase"/>
</dbReference>
<dbReference type="PANTHER" id="PTHR23406:SF73">
    <property type="entry name" value="NAD-DEPENDENT MALIC ENZYME 2, MITOCHONDRIAL"/>
    <property type="match status" value="1"/>
</dbReference>
<dbReference type="Gramene" id="RZC59941">
    <property type="protein sequence ID" value="RZC59941"/>
    <property type="gene ID" value="C5167_021702"/>
</dbReference>
<dbReference type="Proteomes" id="UP000316621">
    <property type="component" value="Chromosome 5"/>
</dbReference>
<name>A0A4Y7JJ26_PAPSO</name>
<evidence type="ECO:0000313" key="5">
    <source>
        <dbReference type="EMBL" id="RZC59941.1"/>
    </source>
</evidence>
<feature type="region of interest" description="Disordered" evidence="2">
    <location>
        <begin position="179"/>
        <end position="202"/>
    </location>
</feature>
<dbReference type="STRING" id="3469.A0A4Y7JJ26"/>
<proteinExistence type="inferred from homology"/>
<dbReference type="GO" id="GO:0005739">
    <property type="term" value="C:mitochondrion"/>
    <property type="evidence" value="ECO:0007669"/>
    <property type="project" value="TreeGrafter"/>
</dbReference>
<dbReference type="SUPFAM" id="SSF51735">
    <property type="entry name" value="NAD(P)-binding Rossmann-fold domains"/>
    <property type="match status" value="1"/>
</dbReference>
<dbReference type="InterPro" id="IPR012301">
    <property type="entry name" value="Malic_N_dom"/>
</dbReference>
<evidence type="ECO:0008006" key="7">
    <source>
        <dbReference type="Google" id="ProtNLM"/>
    </source>
</evidence>
<dbReference type="Gene3D" id="3.40.50.720">
    <property type="entry name" value="NAD(P)-binding Rossmann-like Domain"/>
    <property type="match status" value="1"/>
</dbReference>
<sequence length="770" mass="85106">MEVLSSKSERTQIFKETILCVSSTRGSGDDEYRRKISFPLHRKFPNMSQDCRSKITFLPNAFLLEDGFFTAVTEVVGPVVEVYLGVNTCNSSFQVRNLIQLRRKSGGTVQGIVLRKGPFSFLILHKGGRDTVNYTDVDGITVLMGNSAASVWKELVKAYPGVGGSHHTRPIGLEYGRFEEEEEEKKDEQQQLAAPKTSSFEDENQRFMESFSSLEKKTHEPENILSLEKRRLMEKLHHMDPMLYYKVLTHNIAALAPMICKPTVGLACQSYLNLFKHSRRVLLVSRKDKGQMISMLPSGEVDIIVVTHGSHILGLHDLGVHGIGQSIGLLDMFVAAAGINPQRILATMLDVGTSNKNLLEDPLYLGVREERLEGPKYMAVVDEFLEAVYTRWPSAIVLFEDFQLMWALGRLEHYPYSSLRNLSYWWDQYHNKFSCLMITYRLVFNETNLVISLPEIGGIGGVAIAGLLGALRAQNRPLSDFVKQKMVIVGSGSAWIGVLKIVKQAVAVMTESDQKAPQNPIWIYDNKGLVTKNRLNLDPPAAHFARDFSQQEIKGLGARLVFLRCHVFLSSLSCPMGILSVVRACSVCSVKKVKPDILLGVSEVKGIFTEEVLKAMKDSGSSRPAILAMSAECTAADAFKYAGENIIFVSGSPCANVNIGNGKVGHVNQADTRVLSLGVCLGSLLSGSHSITDGMVFAGAKRLALFVTDEQIKSGIVYPSTASIRDITIQVAASVIEAAIAEKLADETLMQMSKDEKTLDYVVRNMWIPV</sequence>
<evidence type="ECO:0000256" key="2">
    <source>
        <dbReference type="SAM" id="MobiDB-lite"/>
    </source>
</evidence>
<dbReference type="InterPro" id="IPR037062">
    <property type="entry name" value="Malic_N_dom_sf"/>
</dbReference>
<evidence type="ECO:0000313" key="6">
    <source>
        <dbReference type="Proteomes" id="UP000316621"/>
    </source>
</evidence>
<dbReference type="InterPro" id="IPR046346">
    <property type="entry name" value="Aminoacid_DH-like_N_sf"/>
</dbReference>
<comment type="similarity">
    <text evidence="1">Belongs to the malic enzymes family.</text>
</comment>
<dbReference type="Pfam" id="PF00390">
    <property type="entry name" value="malic"/>
    <property type="match status" value="1"/>
</dbReference>
<evidence type="ECO:0000259" key="3">
    <source>
        <dbReference type="SMART" id="SM00919"/>
    </source>
</evidence>
<dbReference type="Gene3D" id="3.40.50.10380">
    <property type="entry name" value="Malic enzyme, N-terminal domain"/>
    <property type="match status" value="1"/>
</dbReference>
<dbReference type="InterPro" id="IPR012302">
    <property type="entry name" value="Malic_NAD-bd"/>
</dbReference>
<dbReference type="Pfam" id="PF03949">
    <property type="entry name" value="Malic_M"/>
    <property type="match status" value="1"/>
</dbReference>
<dbReference type="EMBL" id="CM010719">
    <property type="protein sequence ID" value="RZC59941.1"/>
    <property type="molecule type" value="Genomic_DNA"/>
</dbReference>
<dbReference type="SUPFAM" id="SSF53223">
    <property type="entry name" value="Aminoacid dehydrogenase-like, N-terminal domain"/>
    <property type="match status" value="1"/>
</dbReference>
<organism evidence="5 6">
    <name type="scientific">Papaver somniferum</name>
    <name type="common">Opium poppy</name>
    <dbReference type="NCBI Taxonomy" id="3469"/>
    <lineage>
        <taxon>Eukaryota</taxon>
        <taxon>Viridiplantae</taxon>
        <taxon>Streptophyta</taxon>
        <taxon>Embryophyta</taxon>
        <taxon>Tracheophyta</taxon>
        <taxon>Spermatophyta</taxon>
        <taxon>Magnoliopsida</taxon>
        <taxon>Ranunculales</taxon>
        <taxon>Papaveraceae</taxon>
        <taxon>Papaveroideae</taxon>
        <taxon>Papaver</taxon>
    </lineage>
</organism>
<evidence type="ECO:0000256" key="1">
    <source>
        <dbReference type="ARBA" id="ARBA00008785"/>
    </source>
</evidence>
<feature type="domain" description="Malic enzyme N-terminal" evidence="4">
    <location>
        <begin position="237"/>
        <end position="415"/>
    </location>
</feature>
<dbReference type="PRINTS" id="PR00072">
    <property type="entry name" value="MALOXRDTASE"/>
</dbReference>
<dbReference type="AlphaFoldDB" id="A0A4Y7JJ26"/>
<dbReference type="GO" id="GO:0006108">
    <property type="term" value="P:malate metabolic process"/>
    <property type="evidence" value="ECO:0007669"/>
    <property type="project" value="TreeGrafter"/>
</dbReference>
<dbReference type="PANTHER" id="PTHR23406">
    <property type="entry name" value="MALIC ENZYME-RELATED"/>
    <property type="match status" value="1"/>
</dbReference>
<dbReference type="SMART" id="SM01274">
    <property type="entry name" value="malic"/>
    <property type="match status" value="1"/>
</dbReference>
<gene>
    <name evidence="5" type="ORF">C5167_021702</name>
</gene>
<accession>A0A4Y7JJ26</accession>
<dbReference type="SMART" id="SM00919">
    <property type="entry name" value="Malic_M"/>
    <property type="match status" value="1"/>
</dbReference>
<evidence type="ECO:0000259" key="4">
    <source>
        <dbReference type="SMART" id="SM01274"/>
    </source>
</evidence>
<dbReference type="GO" id="GO:0051287">
    <property type="term" value="F:NAD binding"/>
    <property type="evidence" value="ECO:0007669"/>
    <property type="project" value="InterPro"/>
</dbReference>
<protein>
    <recommendedName>
        <fullName evidence="7">Malic enzyme</fullName>
    </recommendedName>
</protein>
<dbReference type="InterPro" id="IPR036291">
    <property type="entry name" value="NAD(P)-bd_dom_sf"/>
</dbReference>
<feature type="domain" description="Malic enzyme NAD-binding" evidence="3">
    <location>
        <begin position="456"/>
        <end position="740"/>
    </location>
</feature>
<dbReference type="GO" id="GO:0004471">
    <property type="term" value="F:malate dehydrogenase (decarboxylating) (NAD+) activity"/>
    <property type="evidence" value="ECO:0007669"/>
    <property type="project" value="TreeGrafter"/>
</dbReference>
<keyword evidence="6" id="KW-1185">Reference proteome</keyword>
<reference evidence="5 6" key="1">
    <citation type="journal article" date="2018" name="Science">
        <title>The opium poppy genome and morphinan production.</title>
        <authorList>
            <person name="Guo L."/>
            <person name="Winzer T."/>
            <person name="Yang X."/>
            <person name="Li Y."/>
            <person name="Ning Z."/>
            <person name="He Z."/>
            <person name="Teodor R."/>
            <person name="Lu Y."/>
            <person name="Bowser T.A."/>
            <person name="Graham I.A."/>
            <person name="Ye K."/>
        </authorList>
    </citation>
    <scope>NUCLEOTIDE SEQUENCE [LARGE SCALE GENOMIC DNA]</scope>
    <source>
        <strain evidence="6">cv. HN1</strain>
        <tissue evidence="5">Leaves</tissue>
    </source>
</reference>